<dbReference type="RefSeq" id="WP_090844757.1">
    <property type="nucleotide sequence ID" value="NZ_FNXG01000001.1"/>
</dbReference>
<evidence type="ECO:0000313" key="6">
    <source>
        <dbReference type="Proteomes" id="UP000199125"/>
    </source>
</evidence>
<dbReference type="STRING" id="65735.SAMN04488075_0389"/>
<dbReference type="AlphaFoldDB" id="A0A1H6JMN2"/>
<keyword evidence="6" id="KW-1185">Reference proteome</keyword>
<feature type="domain" description="Outer membrane protein assembly factor BamE" evidence="4">
    <location>
        <begin position="31"/>
        <end position="106"/>
    </location>
</feature>
<dbReference type="InterPro" id="IPR037873">
    <property type="entry name" value="BamE-like"/>
</dbReference>
<protein>
    <submittedName>
        <fullName evidence="5">Beta-barrel assembly machine subunit BamE</fullName>
    </submittedName>
</protein>
<evidence type="ECO:0000259" key="4">
    <source>
        <dbReference type="Pfam" id="PF04355"/>
    </source>
</evidence>
<keyword evidence="2" id="KW-0472">Membrane</keyword>
<dbReference type="Proteomes" id="UP000199125">
    <property type="component" value="Unassembled WGS sequence"/>
</dbReference>
<dbReference type="InterPro" id="IPR007450">
    <property type="entry name" value="BamE_dom"/>
</dbReference>
<dbReference type="Pfam" id="PF04355">
    <property type="entry name" value="BamE"/>
    <property type="match status" value="1"/>
</dbReference>
<evidence type="ECO:0000256" key="2">
    <source>
        <dbReference type="ARBA" id="ARBA00023136"/>
    </source>
</evidence>
<keyword evidence="1 3" id="KW-0732">Signal</keyword>
<evidence type="ECO:0000313" key="5">
    <source>
        <dbReference type="EMBL" id="SEH61802.1"/>
    </source>
</evidence>
<gene>
    <name evidence="5" type="ORF">SAMN04488075_0389</name>
</gene>
<accession>A0A1H6JMN2</accession>
<dbReference type="PROSITE" id="PS51257">
    <property type="entry name" value="PROKAR_LIPOPROTEIN"/>
    <property type="match status" value="1"/>
</dbReference>
<evidence type="ECO:0000256" key="1">
    <source>
        <dbReference type="ARBA" id="ARBA00022729"/>
    </source>
</evidence>
<dbReference type="Gene3D" id="3.30.1450.10">
    <property type="match status" value="1"/>
</dbReference>
<organism evidence="5 6">
    <name type="scientific">Paracoccus alkenifer</name>
    <dbReference type="NCBI Taxonomy" id="65735"/>
    <lineage>
        <taxon>Bacteria</taxon>
        <taxon>Pseudomonadati</taxon>
        <taxon>Pseudomonadota</taxon>
        <taxon>Alphaproteobacteria</taxon>
        <taxon>Rhodobacterales</taxon>
        <taxon>Paracoccaceae</taxon>
        <taxon>Paracoccus</taxon>
    </lineage>
</organism>
<feature type="chain" id="PRO_5011485436" evidence="3">
    <location>
        <begin position="22"/>
        <end position="152"/>
    </location>
</feature>
<sequence length="152" mass="16823">MTTTRRRVIALALAAPLVAAAGCTRMYRNHGYLPTDDELAQVAVGQTRRDDLEYLIGLPGSQGLLTGAGWYYVGSRWERFGALRPREVERQVVAVSFDQNGTVSNIERFGLERGRVVTLSRRVTDTGVVDSGLLRQLLGNLGRFNPGDFLNR</sequence>
<dbReference type="OrthoDB" id="7203955at2"/>
<name>A0A1H6JMN2_9RHOB</name>
<evidence type="ECO:0000256" key="3">
    <source>
        <dbReference type="SAM" id="SignalP"/>
    </source>
</evidence>
<proteinExistence type="predicted"/>
<feature type="signal peptide" evidence="3">
    <location>
        <begin position="1"/>
        <end position="21"/>
    </location>
</feature>
<dbReference type="EMBL" id="FNXG01000001">
    <property type="protein sequence ID" value="SEH61802.1"/>
    <property type="molecule type" value="Genomic_DNA"/>
</dbReference>
<dbReference type="GO" id="GO:0019867">
    <property type="term" value="C:outer membrane"/>
    <property type="evidence" value="ECO:0007669"/>
    <property type="project" value="InterPro"/>
</dbReference>
<reference evidence="6" key="1">
    <citation type="submission" date="2016-10" db="EMBL/GenBank/DDBJ databases">
        <authorList>
            <person name="Varghese N."/>
            <person name="Submissions S."/>
        </authorList>
    </citation>
    <scope>NUCLEOTIDE SEQUENCE [LARGE SCALE GENOMIC DNA]</scope>
    <source>
        <strain evidence="6">DSM 11593</strain>
    </source>
</reference>